<proteinExistence type="predicted"/>
<dbReference type="Proteomes" id="UP000432015">
    <property type="component" value="Unassembled WGS sequence"/>
</dbReference>
<name>A0A7K1LDV2_9ACTN</name>
<organism evidence="1 2">
    <name type="scientific">Actinomadura litoris</name>
    <dbReference type="NCBI Taxonomy" id="2678616"/>
    <lineage>
        <taxon>Bacteria</taxon>
        <taxon>Bacillati</taxon>
        <taxon>Actinomycetota</taxon>
        <taxon>Actinomycetes</taxon>
        <taxon>Streptosporangiales</taxon>
        <taxon>Thermomonosporaceae</taxon>
        <taxon>Actinomadura</taxon>
    </lineage>
</organism>
<evidence type="ECO:0000313" key="2">
    <source>
        <dbReference type="Proteomes" id="UP000432015"/>
    </source>
</evidence>
<protein>
    <submittedName>
        <fullName evidence="1">Uncharacterized protein</fullName>
    </submittedName>
</protein>
<dbReference type="EMBL" id="WOFH01000022">
    <property type="protein sequence ID" value="MUN42610.1"/>
    <property type="molecule type" value="Genomic_DNA"/>
</dbReference>
<keyword evidence="2" id="KW-1185">Reference proteome</keyword>
<reference evidence="1 2" key="1">
    <citation type="submission" date="2019-11" db="EMBL/GenBank/DDBJ databases">
        <authorList>
            <person name="Cao P."/>
        </authorList>
    </citation>
    <scope>NUCLEOTIDE SEQUENCE [LARGE SCALE GENOMIC DNA]</scope>
    <source>
        <strain evidence="1 2">NEAU-AAG5</strain>
    </source>
</reference>
<comment type="caution">
    <text evidence="1">The sequence shown here is derived from an EMBL/GenBank/DDBJ whole genome shotgun (WGS) entry which is preliminary data.</text>
</comment>
<dbReference type="AlphaFoldDB" id="A0A7K1LDV2"/>
<sequence length="261" mass="28980">MPEQTIRREFGVYQFARHLGLSHWQLRLGREHGLVPAPDVAGERWSARLAEEARGGGEKVIAMFGSEPPIGSTRAAARLAHRVSLDVERGDIEVLVAQGELDVISNFRGHPVYLMRDLDRLARESVRAVVLARKGPLFESVDAGGAAMILDWPKKSFDRIAFERRLPVDQLGRYALDDIHALASKGDLNQQILEEKHQMAIARARRAEIKVEDVVRGWLLRCTAYVDRAADQPPDLTAIRRALRALAAARAASTGHEYGAT</sequence>
<evidence type="ECO:0000313" key="1">
    <source>
        <dbReference type="EMBL" id="MUN42610.1"/>
    </source>
</evidence>
<dbReference type="RefSeq" id="WP_156222451.1">
    <property type="nucleotide sequence ID" value="NZ_WOFH01000022.1"/>
</dbReference>
<accession>A0A7K1LDV2</accession>
<gene>
    <name evidence="1" type="ORF">GNZ18_39365</name>
</gene>